<evidence type="ECO:0000313" key="4">
    <source>
        <dbReference type="EMBL" id="CAG2197001.1"/>
    </source>
</evidence>
<dbReference type="PROSITE" id="PS00022">
    <property type="entry name" value="EGF_1"/>
    <property type="match status" value="1"/>
</dbReference>
<accession>A0A8S3QPQ7</accession>
<comment type="caution">
    <text evidence="4">The sequence shown here is derived from an EMBL/GenBank/DDBJ whole genome shotgun (WGS) entry which is preliminary data.</text>
</comment>
<evidence type="ECO:0000313" key="5">
    <source>
        <dbReference type="Proteomes" id="UP000683360"/>
    </source>
</evidence>
<dbReference type="PANTHER" id="PTHR16897:SF2">
    <property type="entry name" value="OS03G0226600 PROTEIN"/>
    <property type="match status" value="1"/>
</dbReference>
<sequence length="2154" mass="241245">MRVFSNLTSVNWSRLKFETVCYGKTILNDACNEQYYSDVIVYRGGETKDRGGGNCSSPENCTNCADGFYSGSGRCLICPSIPNCNHRRCTSPSDNYCEYCQYEIKDKPFWRGYTRHFDGEMKKCKKACSWRADSTRCFPGECTNETTETCSCTPGFGGNQCDTITEETDILYAEIKLHNPSKETVTTPLDPSDTGQQPTRFTNKNDLNTAEIEFHGKFVSSGTPPVHDPSGENHFVTDFNYGIVYGEMKLEYIIGITTTRNYTVQWDLNPPYFHCFQLLGTNCTETPIDIEDVTYENRIQFSWKQWNDDLADIDRYEYEVYHLQPHGHVLRETDILFSSNRTPDSNLESSLNVSTPGMYSILLTAFDKAGNYKSTRSVFLFDNQSFVETTPGIVRFDINYTVTGANIESSMGYIEVQETLRKHRYSIYPGKMEINLISAFEWDTFDYHSGIYSVHWKLFDNYTGSDIIQGSSHLQAQGDASNLSYCENKYQNSPRGYDCYCTLHHECFHRHFHVQPEIVNGSGLTPGKDKGFHDSDYFIKITVVNKAMLKSILTKKITIDTSPPQLGSVHDEKPNVKNVLIHGVKTAPRIVTDSNNTMWIIRQDLTRGFISDTTWINTTNIIFVEDIKLFPEVNRTASDIDISQASAINSWFVFVLPRTEQLSMTWDSNMEKYIYDYYIGLSSTNDNQAPDLLPFRSTKHHSHFRLSHPDLTEGTLFYVIIKSVSRANVEGIQFEDSTLIANWSRTAFTDYEDPYPLHYQFALGHAAGKTDVFRYKPLLYSKTCIKTQPPECAAIDTSTLDWSLHGHHDYYVTIKVTNLAGLSSTQTSVVYTHDTQIPSPGIVYDIDPISVKSHALQDLIDIDFAVQSNTLAVEWKGFYHPHLHIHYKVCIGTDKGGCDIAMKDNLNWTSNQYTFTNLLLSDFQTYFSTVEAVATTGSVKVSTDGVTIVNNSTELEGVIVNDGPICSDSIVLNRSHHSQDVILNCKVDINYQISTTTLQAKWNYPNNLTDVINNVYWSIDRRSAVGDVWFQFRDFSYIGSQKHIAVSGLDLQPGLKYRFSMKFCAHSICFPTISSDGVTVVPSYPIIGSIEVHLEDQKFKAEIPLSGDIDFAKCKHVTIRGTNKVGVWSVISAEIKQCHVEDGQRQVVPRIVIDAIGDPCSHPDSVQCGQTEDNYVNAKFNKTKYLIHGGRYSICIHAPETVIEHEKWTETLETVTSCSDGVTVDLTPPVPGRVWVGADPLVAYQTSSSDLYVAWDSFIDVEEPDHSMHFSGIRQYSISIGSIEGGNDLIDRRNVGLTNHMSFHSLQLQNGHKYFVTLRGFDMIGRYSEIRANPITVDTTPPEWTGESISISGRLLSNLSEIEACWENVFMDSQSGIDHFIWGVGSMIGIDDIIPFSMTFQECAIPVQERAMFYLKAFNRAKLSTTRSSLAYIYDISPPTAGHVYDGRNDNIHTSTKDIDFQTNMTHLFLRWEGFHDPHSVIKYYSVHIGTCPGCNNVMTKQTVGVHTDFTLHSFHPEAGIKYFGTVVACNTGNLCTAVTSDGVIIDNSPPVPGVVQDGTNVNDNEYQSLRNFLSAKWFGFTDAQSEVDYFVIRVGTARLYSESTSNGVTVDISGPDIIEKPYFTRDLGSIVEGTSVLRSTLRLQWRVDDLQSSIHRQYLSLSSHMYGEMNTSRIMLNGIAREYTLTGLDLNDGSSYYVKLIVCNGAQICTETETDKILVDSTPPSAGMFAISTSHAANLQRHTQGWMTWSDYRLNIALLGFIDLHTDIDKYYVSVGRDFMTDNLNKVPGTPMVFYHNDSTPEYLDEGPIQLFVVPTQQLNNVDTVFISAWGVNKVGLSSYMIHYQFQLVSGGYLDLLRRCTPLTCLGHCVCSSLGARCHPNGDFCSDVSADNKNTLITVSDLTDFSGSNDNDIQFTPSNSHLSAKWKLLNDKGCLRFGADLHKVNEDIDSSTSAVNISRLNMLPGVRYYSNVVAYTFSGLQTTVSSDGIMIDNSPPVTGVVDDGLGLHDIDFQNKSDVVAATWHGFTDIGAGQQMFSKLMAVDGVGHTTDMISSNGVTIDTTPPVPISFIHADANLVVNPSFEESKGCFMEIMDISDYHLCDVDNCYNPSLWNGDGCVATIKSDIDTAYDGRSFIFLKGVLQQNIQKLSPGNL</sequence>
<feature type="region of interest" description="Disordered" evidence="1">
    <location>
        <begin position="182"/>
        <end position="202"/>
    </location>
</feature>
<organism evidence="4 5">
    <name type="scientific">Mytilus edulis</name>
    <name type="common">Blue mussel</name>
    <dbReference type="NCBI Taxonomy" id="6550"/>
    <lineage>
        <taxon>Eukaryota</taxon>
        <taxon>Metazoa</taxon>
        <taxon>Spiralia</taxon>
        <taxon>Lophotrochozoa</taxon>
        <taxon>Mollusca</taxon>
        <taxon>Bivalvia</taxon>
        <taxon>Autobranchia</taxon>
        <taxon>Pteriomorphia</taxon>
        <taxon>Mytilida</taxon>
        <taxon>Mytiloidea</taxon>
        <taxon>Mytilidae</taxon>
        <taxon>Mytilinae</taxon>
        <taxon>Mytilus</taxon>
    </lineage>
</organism>
<reference evidence="4" key="1">
    <citation type="submission" date="2021-03" db="EMBL/GenBank/DDBJ databases">
        <authorList>
            <person name="Bekaert M."/>
        </authorList>
    </citation>
    <scope>NUCLEOTIDE SEQUENCE</scope>
</reference>
<dbReference type="EMBL" id="CAJPWZ010000599">
    <property type="protein sequence ID" value="CAG2197001.1"/>
    <property type="molecule type" value="Genomic_DNA"/>
</dbReference>
<evidence type="ECO:0000256" key="1">
    <source>
        <dbReference type="SAM" id="MobiDB-lite"/>
    </source>
</evidence>
<gene>
    <name evidence="4" type="ORF">MEDL_11825</name>
</gene>
<dbReference type="PROSITE" id="PS01186">
    <property type="entry name" value="EGF_2"/>
    <property type="match status" value="1"/>
</dbReference>
<name>A0A8S3QPQ7_MYTED</name>
<evidence type="ECO:0000259" key="2">
    <source>
        <dbReference type="PROSITE" id="PS00022"/>
    </source>
</evidence>
<dbReference type="Proteomes" id="UP000683360">
    <property type="component" value="Unassembled WGS sequence"/>
</dbReference>
<proteinExistence type="predicted"/>
<dbReference type="InterPro" id="IPR000742">
    <property type="entry name" value="EGF"/>
</dbReference>
<dbReference type="PANTHER" id="PTHR16897">
    <property type="entry name" value="OS10G0105400 PROTEIN"/>
    <property type="match status" value="1"/>
</dbReference>
<evidence type="ECO:0000259" key="3">
    <source>
        <dbReference type="PROSITE" id="PS01186"/>
    </source>
</evidence>
<feature type="domain" description="EGF-like" evidence="2 3">
    <location>
        <begin position="150"/>
        <end position="161"/>
    </location>
</feature>
<dbReference type="OrthoDB" id="2134669at2759"/>
<protein>
    <recommendedName>
        <fullName evidence="2 3">EGF-like domain-containing protein</fullName>
    </recommendedName>
</protein>
<keyword evidence="5" id="KW-1185">Reference proteome</keyword>